<dbReference type="InterPro" id="IPR000731">
    <property type="entry name" value="SSD"/>
</dbReference>
<reference evidence="9 10" key="1">
    <citation type="submission" date="2019-05" db="EMBL/GenBank/DDBJ databases">
        <title>We sequenced the genome of Paenibacillus hemerocallicola KCTC 33185 for further insight into its adaptation and study the phylogeny of Paenibacillus.</title>
        <authorList>
            <person name="Narsing Rao M.P."/>
        </authorList>
    </citation>
    <scope>NUCLEOTIDE SEQUENCE [LARGE SCALE GENOMIC DNA]</scope>
    <source>
        <strain evidence="9 10">KCTC 33185</strain>
    </source>
</reference>
<feature type="transmembrane region" description="Helical" evidence="7">
    <location>
        <begin position="563"/>
        <end position="580"/>
    </location>
</feature>
<feature type="transmembrane region" description="Helical" evidence="7">
    <location>
        <begin position="192"/>
        <end position="209"/>
    </location>
</feature>
<dbReference type="AlphaFoldDB" id="A0A5C4TI53"/>
<dbReference type="Proteomes" id="UP000307943">
    <property type="component" value="Unassembled WGS sequence"/>
</dbReference>
<feature type="transmembrane region" description="Helical" evidence="7">
    <location>
        <begin position="623"/>
        <end position="642"/>
    </location>
</feature>
<evidence type="ECO:0000256" key="4">
    <source>
        <dbReference type="ARBA" id="ARBA00022692"/>
    </source>
</evidence>
<feature type="transmembrane region" description="Helical" evidence="7">
    <location>
        <begin position="328"/>
        <end position="353"/>
    </location>
</feature>
<feature type="transmembrane region" description="Helical" evidence="7">
    <location>
        <begin position="692"/>
        <end position="710"/>
    </location>
</feature>
<feature type="transmembrane region" description="Helical" evidence="7">
    <location>
        <begin position="214"/>
        <end position="230"/>
    </location>
</feature>
<proteinExistence type="inferred from homology"/>
<dbReference type="SUPFAM" id="SSF82866">
    <property type="entry name" value="Multidrug efflux transporter AcrB transmembrane domain"/>
    <property type="match status" value="2"/>
</dbReference>
<evidence type="ECO:0000256" key="6">
    <source>
        <dbReference type="ARBA" id="ARBA00023136"/>
    </source>
</evidence>
<gene>
    <name evidence="9" type="ORF">FE784_01440</name>
</gene>
<evidence type="ECO:0000256" key="5">
    <source>
        <dbReference type="ARBA" id="ARBA00022989"/>
    </source>
</evidence>
<evidence type="ECO:0000256" key="7">
    <source>
        <dbReference type="SAM" id="Phobius"/>
    </source>
</evidence>
<evidence type="ECO:0000259" key="8">
    <source>
        <dbReference type="PROSITE" id="PS50156"/>
    </source>
</evidence>
<feature type="transmembrane region" description="Helical" evidence="7">
    <location>
        <begin position="663"/>
        <end position="686"/>
    </location>
</feature>
<evidence type="ECO:0000313" key="10">
    <source>
        <dbReference type="Proteomes" id="UP000307943"/>
    </source>
</evidence>
<dbReference type="Gene3D" id="1.20.1640.10">
    <property type="entry name" value="Multidrug efflux transporter AcrB transmembrane domain"/>
    <property type="match status" value="2"/>
</dbReference>
<dbReference type="OrthoDB" id="2365435at2"/>
<name>A0A5C4TI53_9BACL</name>
<dbReference type="InterPro" id="IPR004869">
    <property type="entry name" value="MMPL_dom"/>
</dbReference>
<dbReference type="Pfam" id="PF03176">
    <property type="entry name" value="MMPL"/>
    <property type="match status" value="2"/>
</dbReference>
<evidence type="ECO:0000313" key="9">
    <source>
        <dbReference type="EMBL" id="TNJ68346.1"/>
    </source>
</evidence>
<keyword evidence="3" id="KW-1003">Cell membrane</keyword>
<evidence type="ECO:0000256" key="1">
    <source>
        <dbReference type="ARBA" id="ARBA00004651"/>
    </source>
</evidence>
<keyword evidence="10" id="KW-1185">Reference proteome</keyword>
<dbReference type="PROSITE" id="PS50156">
    <property type="entry name" value="SSD"/>
    <property type="match status" value="1"/>
</dbReference>
<dbReference type="RefSeq" id="WP_139600323.1">
    <property type="nucleotide sequence ID" value="NZ_VDCQ01000001.1"/>
</dbReference>
<feature type="domain" description="SSD" evidence="8">
    <location>
        <begin position="614"/>
        <end position="720"/>
    </location>
</feature>
<keyword evidence="4 7" id="KW-0812">Transmembrane</keyword>
<keyword evidence="6 7" id="KW-0472">Membrane</keyword>
<dbReference type="InterPro" id="IPR050545">
    <property type="entry name" value="Mycobact_MmpL"/>
</dbReference>
<comment type="subcellular location">
    <subcellularLocation>
        <location evidence="1">Cell membrane</location>
        <topology evidence="1">Multi-pass membrane protein</topology>
    </subcellularLocation>
</comment>
<protein>
    <submittedName>
        <fullName evidence="9">MMPL family transporter</fullName>
    </submittedName>
</protein>
<feature type="transmembrane region" description="Helical" evidence="7">
    <location>
        <begin position="592"/>
        <end position="611"/>
    </location>
</feature>
<organism evidence="9 10">
    <name type="scientific">Paenibacillus hemerocallicola</name>
    <dbReference type="NCBI Taxonomy" id="1172614"/>
    <lineage>
        <taxon>Bacteria</taxon>
        <taxon>Bacillati</taxon>
        <taxon>Bacillota</taxon>
        <taxon>Bacilli</taxon>
        <taxon>Bacillales</taxon>
        <taxon>Paenibacillaceae</taxon>
        <taxon>Paenibacillus</taxon>
    </lineage>
</organism>
<comment type="similarity">
    <text evidence="2">Belongs to the resistance-nodulation-cell division (RND) (TC 2.A.6) family. MmpL subfamily.</text>
</comment>
<accession>A0A5C4TI53</accession>
<dbReference type="PANTHER" id="PTHR33406">
    <property type="entry name" value="MEMBRANE PROTEIN MJ1562-RELATED"/>
    <property type="match status" value="1"/>
</dbReference>
<sequence>MSSPFSKLARIIATPRGAKLTLIVWLLVIVALSVAAPGAKKYAVSSGEGSIKDDTPSAVARHIAQEQFPSDEGLPVLLVFHAPTPITEEERAGVEEISKWLSSDRKPEHVASAIPYHQLPQSVRQKMASDDQTTLILNAALEKDLASDQIYDTLRQIRAYAEQTGSSRLRLEMTGPAAIAADTIALFKNADLVLMLATIALILIILVVIYRSPLLAVIPLVISGAVYQVVDRLLGLSGKNGWFLVDKQALSIMMILLFAVLTDYCLFLLARYKEELGSNASSYDAMKSALTHVAEPILFSGGTVLAAMLTLFAAAFKPYHHFAPVFSVAMAVIVLAGLTLIPALFAILGRNVFWPYVPKRRDRSVQPTGFWSGAGTFVTKKPAITAGVLLLLLAAGSLNIGSIKYSFNLLNSFPDNVSSRTGFELLKQRFPPGQLAPVSVILKTESEIVLDSAFSGKLTALTESIQKHGGVHSVTPEITPQLTAANAALPRNFLSDRKHAVMLQATLSDDPYAPASLSLIGKWREASTSMLQESGFDPSNASLHFAGQTAEQYDVKAINRRDTIVIFSLIAILITIMLAFQARSVVMAITMMATMLLSYTATLGFGWMLFHDGLGFDSISYRLPVYTFVFLIALGVDYNIMLVSRIREEASKYAWKEAVSRGVSLTGGVISSAGLILAATFCVLITQPLQELYLFGSMMAIGIILDTFLVRGMLLPALMALIGNRFASDTPRGG</sequence>
<evidence type="ECO:0000256" key="2">
    <source>
        <dbReference type="ARBA" id="ARBA00010157"/>
    </source>
</evidence>
<dbReference type="GO" id="GO:0005886">
    <property type="term" value="C:plasma membrane"/>
    <property type="evidence" value="ECO:0007669"/>
    <property type="project" value="UniProtKB-SubCell"/>
</dbReference>
<dbReference type="PANTHER" id="PTHR33406:SF6">
    <property type="entry name" value="MEMBRANE PROTEIN YDGH-RELATED"/>
    <property type="match status" value="1"/>
</dbReference>
<feature type="transmembrane region" description="Helical" evidence="7">
    <location>
        <begin position="250"/>
        <end position="272"/>
    </location>
</feature>
<dbReference type="EMBL" id="VDCQ01000001">
    <property type="protein sequence ID" value="TNJ68346.1"/>
    <property type="molecule type" value="Genomic_DNA"/>
</dbReference>
<feature type="transmembrane region" description="Helical" evidence="7">
    <location>
        <begin position="293"/>
        <end position="316"/>
    </location>
</feature>
<comment type="caution">
    <text evidence="9">The sequence shown here is derived from an EMBL/GenBank/DDBJ whole genome shotgun (WGS) entry which is preliminary data.</text>
</comment>
<keyword evidence="5 7" id="KW-1133">Transmembrane helix</keyword>
<evidence type="ECO:0000256" key="3">
    <source>
        <dbReference type="ARBA" id="ARBA00022475"/>
    </source>
</evidence>
<feature type="transmembrane region" description="Helical" evidence="7">
    <location>
        <begin position="383"/>
        <end position="403"/>
    </location>
</feature>